<dbReference type="EMBL" id="PKSL01000015">
    <property type="protein sequence ID" value="POW14924.1"/>
    <property type="molecule type" value="Genomic_DNA"/>
</dbReference>
<comment type="similarity">
    <text evidence="1">Belongs to the helicase family. RecQ subfamily.</text>
</comment>
<feature type="region of interest" description="Disordered" evidence="6">
    <location>
        <begin position="719"/>
        <end position="761"/>
    </location>
</feature>
<sequence>MITRSQTNPAVEVEGEAEVTPPKSSRLQLDRSIIEMNVTKLYNFVKAEAEKLFPEVPKELQIECCMSLVKQQHSFVLAGTGYGKSRIAEMYYRLFPVESKAIVLVLNPLDTLGDNQVEEKKKVGISAVNLTKMNMTPTLEMEIMRGDYAFIYLLNVPQKAHMVYVWGLVASGKSKKLFSHARHQDRAVFRPSYGELGARLLATNGIPLLLLSATCRPQAIAAILISLKITSEYMHFFYGELTRPEITIWRIPMKASLKSCNDLLQLFGPATIIPNDELVPTLIYSTTRHLTMQVLTVLNRARRTPRGQNDPFSTLARRYHSCTGELDKLDIVAEFVEKVFPVISCTMALGLGQNWKRVRRVVHVGRGDPASIFQMIGRCGRGGDKGLAIMFVEETRKGGKNCVDDFTKPYDQTDDDWMDALAFTPVCLRVAFSIDNQSVRSHCRKKFRQTTNITIPHRLGYVPLFLDDPNYLRERKREEDEGLDKCYCSNCDVVRFEACRDKIIHATINNFDELLDHPENILADPLNVPFELPGSIGEWNPGSTLDPLVPVLESFAKTILADFEIMFAEMFDASAHDFLPSRMFDIEMARRVALGFHKGLLLGKIEKLMEGESVPGHMDLLEAAWDKFHTTEMYSMYVHEVTTYDEVVTRRGLELRSAIMIAKQTKEDQKIADRLAIEQRKAARIAKKLTEETQKEERRVAQEEKREIARLADEEKARKKLLEDDEKARKKTLEDAADNKKRLRKKEDNDHLEYVKKTKHT</sequence>
<evidence type="ECO:0000256" key="4">
    <source>
        <dbReference type="ARBA" id="ARBA00034617"/>
    </source>
</evidence>
<evidence type="ECO:0000256" key="5">
    <source>
        <dbReference type="ARBA" id="ARBA00034808"/>
    </source>
</evidence>
<dbReference type="EC" id="5.6.2.4" evidence="5"/>
<dbReference type="GO" id="GO:0005737">
    <property type="term" value="C:cytoplasm"/>
    <property type="evidence" value="ECO:0007669"/>
    <property type="project" value="TreeGrafter"/>
</dbReference>
<protein>
    <recommendedName>
        <fullName evidence="5">DNA 3'-5' helicase</fullName>
        <ecNumber evidence="5">5.6.2.4</ecNumber>
    </recommendedName>
</protein>
<dbReference type="PANTHER" id="PTHR13710">
    <property type="entry name" value="DNA HELICASE RECQ FAMILY MEMBER"/>
    <property type="match status" value="1"/>
</dbReference>
<evidence type="ECO:0000313" key="8">
    <source>
        <dbReference type="EMBL" id="POW14924.1"/>
    </source>
</evidence>
<keyword evidence="9" id="KW-1185">Reference proteome</keyword>
<dbReference type="GO" id="GO:0009378">
    <property type="term" value="F:four-way junction helicase activity"/>
    <property type="evidence" value="ECO:0007669"/>
    <property type="project" value="TreeGrafter"/>
</dbReference>
<dbReference type="GO" id="GO:0005694">
    <property type="term" value="C:chromosome"/>
    <property type="evidence" value="ECO:0007669"/>
    <property type="project" value="TreeGrafter"/>
</dbReference>
<dbReference type="VEuPathDB" id="FungiDB:PSTT_02544"/>
<accession>A0A2S4VZH5</accession>
<dbReference type="SUPFAM" id="SSF52540">
    <property type="entry name" value="P-loop containing nucleoside triphosphate hydrolases"/>
    <property type="match status" value="1"/>
</dbReference>
<comment type="caution">
    <text evidence="8">The sequence shown here is derived from an EMBL/GenBank/DDBJ whole genome shotgun (WGS) entry which is preliminary data.</text>
</comment>
<dbReference type="PROSITE" id="PS51194">
    <property type="entry name" value="HELICASE_CTER"/>
    <property type="match status" value="1"/>
</dbReference>
<dbReference type="AlphaFoldDB" id="A0A2S4VZH5"/>
<keyword evidence="2" id="KW-0238">DNA-binding</keyword>
<keyword evidence="3" id="KW-0413">Isomerase</keyword>
<dbReference type="SMART" id="SM00490">
    <property type="entry name" value="HELICc"/>
    <property type="match status" value="1"/>
</dbReference>
<dbReference type="InterPro" id="IPR027417">
    <property type="entry name" value="P-loop_NTPase"/>
</dbReference>
<evidence type="ECO:0000256" key="1">
    <source>
        <dbReference type="ARBA" id="ARBA00005446"/>
    </source>
</evidence>
<gene>
    <name evidence="8" type="ORF">PSTT_02544</name>
</gene>
<evidence type="ECO:0000313" key="9">
    <source>
        <dbReference type="Proteomes" id="UP000239156"/>
    </source>
</evidence>
<dbReference type="Gene3D" id="3.40.50.300">
    <property type="entry name" value="P-loop containing nucleotide triphosphate hydrolases"/>
    <property type="match status" value="2"/>
</dbReference>
<organism evidence="8 9">
    <name type="scientific">Puccinia striiformis</name>
    <dbReference type="NCBI Taxonomy" id="27350"/>
    <lineage>
        <taxon>Eukaryota</taxon>
        <taxon>Fungi</taxon>
        <taxon>Dikarya</taxon>
        <taxon>Basidiomycota</taxon>
        <taxon>Pucciniomycotina</taxon>
        <taxon>Pucciniomycetes</taxon>
        <taxon>Pucciniales</taxon>
        <taxon>Pucciniaceae</taxon>
        <taxon>Puccinia</taxon>
    </lineage>
</organism>
<dbReference type="PANTHER" id="PTHR13710:SF105">
    <property type="entry name" value="ATP-DEPENDENT DNA HELICASE Q1"/>
    <property type="match status" value="1"/>
</dbReference>
<dbReference type="GO" id="GO:0000724">
    <property type="term" value="P:double-strand break repair via homologous recombination"/>
    <property type="evidence" value="ECO:0007669"/>
    <property type="project" value="TreeGrafter"/>
</dbReference>
<dbReference type="GO" id="GO:0003677">
    <property type="term" value="F:DNA binding"/>
    <property type="evidence" value="ECO:0007669"/>
    <property type="project" value="UniProtKB-KW"/>
</dbReference>
<dbReference type="VEuPathDB" id="FungiDB:PSHT_07243"/>
<evidence type="ECO:0000256" key="2">
    <source>
        <dbReference type="ARBA" id="ARBA00023125"/>
    </source>
</evidence>
<proteinExistence type="inferred from homology"/>
<comment type="catalytic activity">
    <reaction evidence="4">
        <text>Couples ATP hydrolysis with the unwinding of duplex DNA by translocating in the 3'-5' direction.</text>
        <dbReference type="EC" id="5.6.2.4"/>
    </reaction>
</comment>
<dbReference type="GO" id="GO:0043138">
    <property type="term" value="F:3'-5' DNA helicase activity"/>
    <property type="evidence" value="ECO:0007669"/>
    <property type="project" value="UniProtKB-EC"/>
</dbReference>
<feature type="domain" description="Helicase C-terminal" evidence="7">
    <location>
        <begin position="271"/>
        <end position="422"/>
    </location>
</feature>
<dbReference type="Pfam" id="PF00271">
    <property type="entry name" value="Helicase_C"/>
    <property type="match status" value="1"/>
</dbReference>
<reference evidence="8" key="1">
    <citation type="submission" date="2017-12" db="EMBL/GenBank/DDBJ databases">
        <title>Gene loss provides genomic basis for host adaptation in cereal stripe rust fungi.</title>
        <authorList>
            <person name="Xia C."/>
        </authorList>
    </citation>
    <scope>NUCLEOTIDE SEQUENCE [LARGE SCALE GENOMIC DNA]</scope>
    <source>
        <strain evidence="8">93-210</strain>
    </source>
</reference>
<dbReference type="Proteomes" id="UP000239156">
    <property type="component" value="Unassembled WGS sequence"/>
</dbReference>
<evidence type="ECO:0000256" key="3">
    <source>
        <dbReference type="ARBA" id="ARBA00023235"/>
    </source>
</evidence>
<evidence type="ECO:0000256" key="6">
    <source>
        <dbReference type="SAM" id="MobiDB-lite"/>
    </source>
</evidence>
<feature type="region of interest" description="Disordered" evidence="6">
    <location>
        <begin position="1"/>
        <end position="22"/>
    </location>
</feature>
<name>A0A2S4VZH5_9BASI</name>
<dbReference type="InterPro" id="IPR001650">
    <property type="entry name" value="Helicase_C-like"/>
</dbReference>
<evidence type="ECO:0000259" key="7">
    <source>
        <dbReference type="PROSITE" id="PS51194"/>
    </source>
</evidence>